<keyword evidence="3" id="KW-0808">Transferase</keyword>
<dbReference type="GeneID" id="36580169"/>
<accession>A0A2J6TIA9</accession>
<evidence type="ECO:0000256" key="8">
    <source>
        <dbReference type="ARBA" id="ARBA00023136"/>
    </source>
</evidence>
<evidence type="ECO:0000256" key="6">
    <source>
        <dbReference type="ARBA" id="ARBA00022989"/>
    </source>
</evidence>
<proteinExistence type="predicted"/>
<dbReference type="GO" id="GO:0006633">
    <property type="term" value="P:fatty acid biosynthetic process"/>
    <property type="evidence" value="ECO:0007669"/>
    <property type="project" value="UniProtKB-KW"/>
</dbReference>
<dbReference type="Pfam" id="PF01151">
    <property type="entry name" value="ELO"/>
    <property type="match status" value="1"/>
</dbReference>
<dbReference type="GO" id="GO:0016020">
    <property type="term" value="C:membrane"/>
    <property type="evidence" value="ECO:0007669"/>
    <property type="project" value="UniProtKB-SubCell"/>
</dbReference>
<evidence type="ECO:0000256" key="1">
    <source>
        <dbReference type="ARBA" id="ARBA00004141"/>
    </source>
</evidence>
<keyword evidence="8 10" id="KW-0472">Membrane</keyword>
<evidence type="ECO:0000256" key="9">
    <source>
        <dbReference type="ARBA" id="ARBA00023160"/>
    </source>
</evidence>
<dbReference type="GO" id="GO:0009922">
    <property type="term" value="F:fatty acid elongase activity"/>
    <property type="evidence" value="ECO:0007669"/>
    <property type="project" value="InterPro"/>
</dbReference>
<evidence type="ECO:0000313" key="11">
    <source>
        <dbReference type="EMBL" id="PMD62744.1"/>
    </source>
</evidence>
<keyword evidence="9" id="KW-0275">Fatty acid biosynthesis</keyword>
<sequence>MSSTLESLLASPTALVSTSILSFILARAIISRVRKNGPIPYAPKVIKYNSYAYSIFSLFLCMSVTASTWDEILRSSDPSITALICSSSSSEFDRKLRYFYHASKIYEYVDIFNVLAAGGVVNAHFAIHHFTTMYLTYARVLLYPAGWKIFAGLNTMHHAFMYAYFGGAAIFSDMLPWTGTLQLVAGMLGELYVIRDVWSGGRECGNMASLWANWLALGLLSTYLVLFTGDLRARGENGKE</sequence>
<comment type="subcellular location">
    <subcellularLocation>
        <location evidence="1">Membrane</location>
        <topology evidence="1">Multi-pass membrane protein</topology>
    </subcellularLocation>
</comment>
<keyword evidence="4 10" id="KW-0812">Transmembrane</keyword>
<feature type="transmembrane region" description="Helical" evidence="10">
    <location>
        <begin position="177"/>
        <end position="198"/>
    </location>
</feature>
<feature type="transmembrane region" description="Helical" evidence="10">
    <location>
        <begin position="12"/>
        <end position="30"/>
    </location>
</feature>
<gene>
    <name evidence="11" type="ORF">K444DRAFT_348778</name>
</gene>
<evidence type="ECO:0000256" key="7">
    <source>
        <dbReference type="ARBA" id="ARBA00023098"/>
    </source>
</evidence>
<feature type="transmembrane region" description="Helical" evidence="10">
    <location>
        <begin position="51"/>
        <end position="69"/>
    </location>
</feature>
<organism evidence="11 12">
    <name type="scientific">Hyaloscypha bicolor E</name>
    <dbReference type="NCBI Taxonomy" id="1095630"/>
    <lineage>
        <taxon>Eukaryota</taxon>
        <taxon>Fungi</taxon>
        <taxon>Dikarya</taxon>
        <taxon>Ascomycota</taxon>
        <taxon>Pezizomycotina</taxon>
        <taxon>Leotiomycetes</taxon>
        <taxon>Helotiales</taxon>
        <taxon>Hyaloscyphaceae</taxon>
        <taxon>Hyaloscypha</taxon>
        <taxon>Hyaloscypha bicolor</taxon>
    </lineage>
</organism>
<dbReference type="AlphaFoldDB" id="A0A2J6TIA9"/>
<feature type="transmembrane region" description="Helical" evidence="10">
    <location>
        <begin position="111"/>
        <end position="137"/>
    </location>
</feature>
<keyword evidence="6 10" id="KW-1133">Transmembrane helix</keyword>
<evidence type="ECO:0000313" key="12">
    <source>
        <dbReference type="Proteomes" id="UP000235371"/>
    </source>
</evidence>
<evidence type="ECO:0000256" key="3">
    <source>
        <dbReference type="ARBA" id="ARBA00022679"/>
    </source>
</evidence>
<keyword evidence="5" id="KW-0276">Fatty acid metabolism</keyword>
<dbReference type="RefSeq" id="XP_024739648.1">
    <property type="nucleotide sequence ID" value="XM_024872088.1"/>
</dbReference>
<evidence type="ECO:0008006" key="13">
    <source>
        <dbReference type="Google" id="ProtNLM"/>
    </source>
</evidence>
<dbReference type="Proteomes" id="UP000235371">
    <property type="component" value="Unassembled WGS sequence"/>
</dbReference>
<reference evidence="11 12" key="1">
    <citation type="submission" date="2016-04" db="EMBL/GenBank/DDBJ databases">
        <title>A degradative enzymes factory behind the ericoid mycorrhizal symbiosis.</title>
        <authorList>
            <consortium name="DOE Joint Genome Institute"/>
            <person name="Martino E."/>
            <person name="Morin E."/>
            <person name="Grelet G."/>
            <person name="Kuo A."/>
            <person name="Kohler A."/>
            <person name="Daghino S."/>
            <person name="Barry K."/>
            <person name="Choi C."/>
            <person name="Cichocki N."/>
            <person name="Clum A."/>
            <person name="Copeland A."/>
            <person name="Hainaut M."/>
            <person name="Haridas S."/>
            <person name="Labutti K."/>
            <person name="Lindquist E."/>
            <person name="Lipzen A."/>
            <person name="Khouja H.-R."/>
            <person name="Murat C."/>
            <person name="Ohm R."/>
            <person name="Olson A."/>
            <person name="Spatafora J."/>
            <person name="Veneault-Fourrey C."/>
            <person name="Henrissat B."/>
            <person name="Grigoriev I."/>
            <person name="Martin F."/>
            <person name="Perotto S."/>
        </authorList>
    </citation>
    <scope>NUCLEOTIDE SEQUENCE [LARGE SCALE GENOMIC DNA]</scope>
    <source>
        <strain evidence="11 12">E</strain>
    </source>
</reference>
<keyword evidence="7" id="KW-0443">Lipid metabolism</keyword>
<dbReference type="EMBL" id="KZ613783">
    <property type="protein sequence ID" value="PMD62744.1"/>
    <property type="molecule type" value="Genomic_DNA"/>
</dbReference>
<name>A0A2J6TIA9_9HELO</name>
<dbReference type="OrthoDB" id="434092at2759"/>
<keyword evidence="12" id="KW-1185">Reference proteome</keyword>
<keyword evidence="2" id="KW-0444">Lipid biosynthesis</keyword>
<evidence type="ECO:0000256" key="2">
    <source>
        <dbReference type="ARBA" id="ARBA00022516"/>
    </source>
</evidence>
<feature type="transmembrane region" description="Helical" evidence="10">
    <location>
        <begin position="149"/>
        <end position="171"/>
    </location>
</feature>
<evidence type="ECO:0000256" key="10">
    <source>
        <dbReference type="SAM" id="Phobius"/>
    </source>
</evidence>
<protein>
    <recommendedName>
        <fullName evidence="13">Very-long-chain 3-oxoacyl-CoA synthase</fullName>
    </recommendedName>
</protein>
<feature type="transmembrane region" description="Helical" evidence="10">
    <location>
        <begin position="210"/>
        <end position="229"/>
    </location>
</feature>
<evidence type="ECO:0000256" key="4">
    <source>
        <dbReference type="ARBA" id="ARBA00022692"/>
    </source>
</evidence>
<dbReference type="InParanoid" id="A0A2J6TIA9"/>
<dbReference type="InterPro" id="IPR002076">
    <property type="entry name" value="ELO_fam"/>
</dbReference>
<evidence type="ECO:0000256" key="5">
    <source>
        <dbReference type="ARBA" id="ARBA00022832"/>
    </source>
</evidence>